<protein>
    <recommendedName>
        <fullName evidence="1">Rubrerythrin diiron-binding domain-containing protein</fullName>
    </recommendedName>
</protein>
<dbReference type="EMBL" id="BARS01015902">
    <property type="protein sequence ID" value="GAF95661.1"/>
    <property type="molecule type" value="Genomic_DNA"/>
</dbReference>
<dbReference type="PANTHER" id="PTHR33531">
    <property type="entry name" value="RUBRERYTHRIN SUBFAMILY"/>
    <property type="match status" value="1"/>
</dbReference>
<dbReference type="GO" id="GO:0016491">
    <property type="term" value="F:oxidoreductase activity"/>
    <property type="evidence" value="ECO:0007669"/>
    <property type="project" value="InterPro"/>
</dbReference>
<dbReference type="InterPro" id="IPR003251">
    <property type="entry name" value="Rr_diiron-bd_dom"/>
</dbReference>
<evidence type="ECO:0000259" key="1">
    <source>
        <dbReference type="Pfam" id="PF02915"/>
    </source>
</evidence>
<name>X0U8K7_9ZZZZ</name>
<proteinExistence type="predicted"/>
<dbReference type="CDD" id="cd01045">
    <property type="entry name" value="Ferritin_like_AB"/>
    <property type="match status" value="1"/>
</dbReference>
<dbReference type="InterPro" id="IPR009078">
    <property type="entry name" value="Ferritin-like_SF"/>
</dbReference>
<dbReference type="Gene3D" id="1.20.1260.10">
    <property type="match status" value="1"/>
</dbReference>
<dbReference type="PANTHER" id="PTHR33531:SF7">
    <property type="entry name" value="HYPOTHETICAL MEMBRANE PROTEIN, CONSERVED"/>
    <property type="match status" value="1"/>
</dbReference>
<dbReference type="InterPro" id="IPR012347">
    <property type="entry name" value="Ferritin-like"/>
</dbReference>
<dbReference type="AlphaFoldDB" id="X0U8K7"/>
<feature type="domain" description="Rubrerythrin diiron-binding" evidence="1">
    <location>
        <begin position="9"/>
        <end position="154"/>
    </location>
</feature>
<accession>X0U8K7</accession>
<gene>
    <name evidence="2" type="ORF">S01H1_26249</name>
</gene>
<dbReference type="Pfam" id="PF02915">
    <property type="entry name" value="Rubrerythrin"/>
    <property type="match status" value="1"/>
</dbReference>
<organism evidence="2">
    <name type="scientific">marine sediment metagenome</name>
    <dbReference type="NCBI Taxonomy" id="412755"/>
    <lineage>
        <taxon>unclassified sequences</taxon>
        <taxon>metagenomes</taxon>
        <taxon>ecological metagenomes</taxon>
    </lineage>
</organism>
<evidence type="ECO:0000313" key="2">
    <source>
        <dbReference type="EMBL" id="GAF95661.1"/>
    </source>
</evidence>
<dbReference type="GO" id="GO:0046872">
    <property type="term" value="F:metal ion binding"/>
    <property type="evidence" value="ECO:0007669"/>
    <property type="project" value="InterPro"/>
</dbReference>
<dbReference type="SUPFAM" id="SSF47240">
    <property type="entry name" value="Ferritin-like"/>
    <property type="match status" value="1"/>
</dbReference>
<sequence>MADIFSGSEIVKIGIEIEKNGKDFYTKAAEKSESDKAKGLFNYLAAEEEKHITAFEKILDTLDQERPAESFPGEYVSYMKDLAGKYVFTRKDRGVKIAEGCKDDKEVIERSIGFENDSIVFYLGMRKAVPVAEHRVIDELIDQEKTHLKKLSELRSNL</sequence>
<reference evidence="2" key="1">
    <citation type="journal article" date="2014" name="Front. Microbiol.">
        <title>High frequency of phylogenetically diverse reductive dehalogenase-homologous genes in deep subseafloor sedimentary metagenomes.</title>
        <authorList>
            <person name="Kawai M."/>
            <person name="Futagami T."/>
            <person name="Toyoda A."/>
            <person name="Takaki Y."/>
            <person name="Nishi S."/>
            <person name="Hori S."/>
            <person name="Arai W."/>
            <person name="Tsubouchi T."/>
            <person name="Morono Y."/>
            <person name="Uchiyama I."/>
            <person name="Ito T."/>
            <person name="Fujiyama A."/>
            <person name="Inagaki F."/>
            <person name="Takami H."/>
        </authorList>
    </citation>
    <scope>NUCLEOTIDE SEQUENCE</scope>
    <source>
        <strain evidence="2">Expedition CK06-06</strain>
    </source>
</reference>
<comment type="caution">
    <text evidence="2">The sequence shown here is derived from an EMBL/GenBank/DDBJ whole genome shotgun (WGS) entry which is preliminary data.</text>
</comment>